<dbReference type="InterPro" id="IPR015422">
    <property type="entry name" value="PyrdxlP-dep_Trfase_small"/>
</dbReference>
<keyword evidence="7 11" id="KW-0808">Transferase</keyword>
<evidence type="ECO:0000256" key="4">
    <source>
        <dbReference type="ARBA" id="ARBA00011738"/>
    </source>
</evidence>
<evidence type="ECO:0000256" key="7">
    <source>
        <dbReference type="ARBA" id="ARBA00022679"/>
    </source>
</evidence>
<dbReference type="Proteomes" id="UP000381693">
    <property type="component" value="Unassembled WGS sequence"/>
</dbReference>
<comment type="catalytic activity">
    <reaction evidence="10 11">
        <text>L-histidinol phosphate + 2-oxoglutarate = 3-(imidazol-4-yl)-2-oxopropyl phosphate + L-glutamate</text>
        <dbReference type="Rhea" id="RHEA:23744"/>
        <dbReference type="ChEBI" id="CHEBI:16810"/>
        <dbReference type="ChEBI" id="CHEBI:29985"/>
        <dbReference type="ChEBI" id="CHEBI:57766"/>
        <dbReference type="ChEBI" id="CHEBI:57980"/>
        <dbReference type="EC" id="2.6.1.9"/>
    </reaction>
</comment>
<comment type="pathway">
    <text evidence="2 11">Amino-acid biosynthesis; L-histidine biosynthesis; L-histidine from 5-phospho-alpha-D-ribose 1-diphosphate: step 7/9.</text>
</comment>
<evidence type="ECO:0000256" key="8">
    <source>
        <dbReference type="ARBA" id="ARBA00022898"/>
    </source>
</evidence>
<dbReference type="GO" id="GO:0000105">
    <property type="term" value="P:L-histidine biosynthetic process"/>
    <property type="evidence" value="ECO:0007669"/>
    <property type="project" value="UniProtKB-UniRule"/>
</dbReference>
<dbReference type="NCBIfam" id="TIGR01141">
    <property type="entry name" value="hisC"/>
    <property type="match status" value="1"/>
</dbReference>
<keyword evidence="6 11" id="KW-0028">Amino-acid biosynthesis</keyword>
<dbReference type="CDD" id="cd00609">
    <property type="entry name" value="AAT_like"/>
    <property type="match status" value="1"/>
</dbReference>
<evidence type="ECO:0000256" key="5">
    <source>
        <dbReference type="ARBA" id="ARBA00022576"/>
    </source>
</evidence>
<keyword evidence="9 11" id="KW-0368">Histidine biosynthesis</keyword>
<evidence type="ECO:0000256" key="10">
    <source>
        <dbReference type="ARBA" id="ARBA00047481"/>
    </source>
</evidence>
<proteinExistence type="inferred from homology"/>
<evidence type="ECO:0000259" key="13">
    <source>
        <dbReference type="Pfam" id="PF00155"/>
    </source>
</evidence>
<dbReference type="UniPathway" id="UPA00031">
    <property type="reaction ID" value="UER00012"/>
</dbReference>
<dbReference type="HAMAP" id="MF_01023">
    <property type="entry name" value="HisC_aminotrans_2"/>
    <property type="match status" value="1"/>
</dbReference>
<feature type="compositionally biased region" description="Basic and acidic residues" evidence="12">
    <location>
        <begin position="1"/>
        <end position="15"/>
    </location>
</feature>
<dbReference type="EMBL" id="CABFUZ020000087">
    <property type="protein sequence ID" value="VVM05405.1"/>
    <property type="molecule type" value="Genomic_DNA"/>
</dbReference>
<keyword evidence="15" id="KW-1185">Reference proteome</keyword>
<dbReference type="Pfam" id="PF00155">
    <property type="entry name" value="Aminotran_1_2"/>
    <property type="match status" value="1"/>
</dbReference>
<dbReference type="RefSeq" id="WP_142524643.1">
    <property type="nucleotide sequence ID" value="NZ_CABFUZ020000087.1"/>
</dbReference>
<dbReference type="AlphaFoldDB" id="A0A5E6MHB2"/>
<dbReference type="PANTHER" id="PTHR43643:SF6">
    <property type="entry name" value="HISTIDINOL-PHOSPHATE AMINOTRANSFERASE"/>
    <property type="match status" value="1"/>
</dbReference>
<dbReference type="InterPro" id="IPR050106">
    <property type="entry name" value="HistidinolP_aminotransfase"/>
</dbReference>
<dbReference type="PANTHER" id="PTHR43643">
    <property type="entry name" value="HISTIDINOL-PHOSPHATE AMINOTRANSFERASE 2"/>
    <property type="match status" value="1"/>
</dbReference>
<dbReference type="OrthoDB" id="9813612at2"/>
<feature type="domain" description="Aminotransferase class I/classII large" evidence="13">
    <location>
        <begin position="53"/>
        <end position="373"/>
    </location>
</feature>
<dbReference type="InterPro" id="IPR015421">
    <property type="entry name" value="PyrdxlP-dep_Trfase_major"/>
</dbReference>
<evidence type="ECO:0000256" key="11">
    <source>
        <dbReference type="HAMAP-Rule" id="MF_01023"/>
    </source>
</evidence>
<protein>
    <recommendedName>
        <fullName evidence="11">Histidinol-phosphate aminotransferase</fullName>
        <ecNumber evidence="11">2.6.1.9</ecNumber>
    </recommendedName>
    <alternativeName>
        <fullName evidence="11">Imidazole acetol-phosphate transaminase</fullName>
    </alternativeName>
</protein>
<gene>
    <name evidence="11 14" type="primary">hisC</name>
    <name evidence="14" type="ORF">MAMC_00547</name>
</gene>
<name>A0A5E6MHB2_9BACT</name>
<keyword evidence="8 11" id="KW-0663">Pyridoxal phosphate</keyword>
<organism evidence="14 15">
    <name type="scientific">Methylacidimicrobium cyclopophantes</name>
    <dbReference type="NCBI Taxonomy" id="1041766"/>
    <lineage>
        <taxon>Bacteria</taxon>
        <taxon>Pseudomonadati</taxon>
        <taxon>Verrucomicrobiota</taxon>
        <taxon>Methylacidimicrobium</taxon>
    </lineage>
</organism>
<comment type="cofactor">
    <cofactor evidence="1 11">
        <name>pyridoxal 5'-phosphate</name>
        <dbReference type="ChEBI" id="CHEBI:597326"/>
    </cofactor>
</comment>
<sequence length="389" mass="43504">MELCSKKSRSDDPSRKSFPPLPPPNPWIRKIHFSSYRELLPIQDLLPRHLSLVRLDANENGLGPSPLALEAIREAAAEAHRYPEIAGEALRESLASEFHVTPKQIVLGNGSTELLELLFHAFLRNRREEIVVPRYSFPLYEMLAQRFGCRVRVAADRNFAVDLESLRRTISPRTRLVFLANPNNPTGSRVENGELLAFVKSLPPGVLLAIDEAYADFLEDPPPLGAAIRDGAPIVALRTFSKLHSLASLRIGYALAPQEIARAIQKVSLPTNTNGLAQRAAAAALKDRHHQRQSKEAVWIGRLRLQRCFRELGLDCIPSSANFVMVRIPHAENVWKGLVQQGVLVRSLKSWKLSGWLRVTVGRAEELQRFEEALQTALCATRAQETLLV</sequence>
<evidence type="ECO:0000256" key="12">
    <source>
        <dbReference type="SAM" id="MobiDB-lite"/>
    </source>
</evidence>
<evidence type="ECO:0000256" key="1">
    <source>
        <dbReference type="ARBA" id="ARBA00001933"/>
    </source>
</evidence>
<feature type="region of interest" description="Disordered" evidence="12">
    <location>
        <begin position="1"/>
        <end position="21"/>
    </location>
</feature>
<dbReference type="InterPro" id="IPR015424">
    <property type="entry name" value="PyrdxlP-dep_Trfase"/>
</dbReference>
<evidence type="ECO:0000256" key="3">
    <source>
        <dbReference type="ARBA" id="ARBA00007970"/>
    </source>
</evidence>
<evidence type="ECO:0000256" key="6">
    <source>
        <dbReference type="ARBA" id="ARBA00022605"/>
    </source>
</evidence>
<dbReference type="InterPro" id="IPR004839">
    <property type="entry name" value="Aminotransferase_I/II_large"/>
</dbReference>
<dbReference type="SUPFAM" id="SSF53383">
    <property type="entry name" value="PLP-dependent transferases"/>
    <property type="match status" value="1"/>
</dbReference>
<dbReference type="InterPro" id="IPR005861">
    <property type="entry name" value="HisP_aminotrans"/>
</dbReference>
<comment type="subunit">
    <text evidence="4 11">Homodimer.</text>
</comment>
<dbReference type="EC" id="2.6.1.9" evidence="11"/>
<dbReference type="Gene3D" id="3.40.640.10">
    <property type="entry name" value="Type I PLP-dependent aspartate aminotransferase-like (Major domain)"/>
    <property type="match status" value="1"/>
</dbReference>
<accession>A0A5E6MHB2</accession>
<reference evidence="14" key="1">
    <citation type="submission" date="2019-09" db="EMBL/GenBank/DDBJ databases">
        <authorList>
            <person name="Cremers G."/>
        </authorList>
    </citation>
    <scope>NUCLEOTIDE SEQUENCE [LARGE SCALE GENOMIC DNA]</scope>
    <source>
        <strain evidence="14">3B</strain>
    </source>
</reference>
<comment type="similarity">
    <text evidence="3 11">Belongs to the class-II pyridoxal-phosphate-dependent aminotransferase family. Histidinol-phosphate aminotransferase subfamily.</text>
</comment>
<dbReference type="Gene3D" id="3.90.1150.10">
    <property type="entry name" value="Aspartate Aminotransferase, domain 1"/>
    <property type="match status" value="1"/>
</dbReference>
<evidence type="ECO:0000313" key="14">
    <source>
        <dbReference type="EMBL" id="VVM05405.1"/>
    </source>
</evidence>
<keyword evidence="5 11" id="KW-0032">Aminotransferase</keyword>
<evidence type="ECO:0000256" key="9">
    <source>
        <dbReference type="ARBA" id="ARBA00023102"/>
    </source>
</evidence>
<evidence type="ECO:0000256" key="2">
    <source>
        <dbReference type="ARBA" id="ARBA00005011"/>
    </source>
</evidence>
<dbReference type="GO" id="GO:0004400">
    <property type="term" value="F:histidinol-phosphate transaminase activity"/>
    <property type="evidence" value="ECO:0007669"/>
    <property type="project" value="UniProtKB-UniRule"/>
</dbReference>
<dbReference type="GO" id="GO:0030170">
    <property type="term" value="F:pyridoxal phosphate binding"/>
    <property type="evidence" value="ECO:0007669"/>
    <property type="project" value="InterPro"/>
</dbReference>
<evidence type="ECO:0000313" key="15">
    <source>
        <dbReference type="Proteomes" id="UP000381693"/>
    </source>
</evidence>
<feature type="modified residue" description="N6-(pyridoxal phosphate)lysine" evidence="11">
    <location>
        <position position="242"/>
    </location>
</feature>
<comment type="caution">
    <text evidence="14">The sequence shown here is derived from an EMBL/GenBank/DDBJ whole genome shotgun (WGS) entry which is preliminary data.</text>
</comment>